<dbReference type="Proteomes" id="UP000593575">
    <property type="component" value="Unassembled WGS sequence"/>
</dbReference>
<evidence type="ECO:0000313" key="2">
    <source>
        <dbReference type="EMBL" id="MBA0823734.1"/>
    </source>
</evidence>
<proteinExistence type="predicted"/>
<comment type="caution">
    <text evidence="2">The sequence shown here is derived from an EMBL/GenBank/DDBJ whole genome shotgun (WGS) entry which is preliminary data.</text>
</comment>
<keyword evidence="1" id="KW-1133">Transmembrane helix</keyword>
<sequence>MAISWRNLILRMIILKALFEGLWVVFGHYLTVQPWSTSFLTNKAHPMRFMGWIRLLRLFGMLYKKSILKKISGTIGCVVKIDENTKN</sequence>
<reference evidence="2 3" key="1">
    <citation type="journal article" date="2019" name="Genome Biol. Evol.">
        <title>Insights into the evolution of the New World diploid cottons (Gossypium, subgenus Houzingenia) based on genome sequencing.</title>
        <authorList>
            <person name="Grover C.E."/>
            <person name="Arick M.A. 2nd"/>
            <person name="Thrash A."/>
            <person name="Conover J.L."/>
            <person name="Sanders W.S."/>
            <person name="Peterson D.G."/>
            <person name="Frelichowski J.E."/>
            <person name="Scheffler J.A."/>
            <person name="Scheffler B.E."/>
            <person name="Wendel J.F."/>
        </authorList>
    </citation>
    <scope>NUCLEOTIDE SEQUENCE [LARGE SCALE GENOMIC DNA]</scope>
    <source>
        <strain evidence="2">6</strain>
        <tissue evidence="2">Leaf</tissue>
    </source>
</reference>
<accession>A0A7J9IQ34</accession>
<evidence type="ECO:0000313" key="3">
    <source>
        <dbReference type="Proteomes" id="UP000593575"/>
    </source>
</evidence>
<gene>
    <name evidence="2" type="ORF">Goarm_020444</name>
</gene>
<protein>
    <recommendedName>
        <fullName evidence="4">DUF4283 domain-containing protein</fullName>
    </recommendedName>
</protein>
<keyword evidence="3" id="KW-1185">Reference proteome</keyword>
<name>A0A7J9IQ34_9ROSI</name>
<evidence type="ECO:0000256" key="1">
    <source>
        <dbReference type="SAM" id="Phobius"/>
    </source>
</evidence>
<dbReference type="EMBL" id="JABFAE010000002">
    <property type="protein sequence ID" value="MBA0823734.1"/>
    <property type="molecule type" value="Genomic_DNA"/>
</dbReference>
<dbReference type="PANTHER" id="PTHR31286:SF99">
    <property type="entry name" value="DUF4283 DOMAIN-CONTAINING PROTEIN"/>
    <property type="match status" value="1"/>
</dbReference>
<feature type="transmembrane region" description="Helical" evidence="1">
    <location>
        <begin position="12"/>
        <end position="32"/>
    </location>
</feature>
<organism evidence="2 3">
    <name type="scientific">Gossypium armourianum</name>
    <dbReference type="NCBI Taxonomy" id="34283"/>
    <lineage>
        <taxon>Eukaryota</taxon>
        <taxon>Viridiplantae</taxon>
        <taxon>Streptophyta</taxon>
        <taxon>Embryophyta</taxon>
        <taxon>Tracheophyta</taxon>
        <taxon>Spermatophyta</taxon>
        <taxon>Magnoliopsida</taxon>
        <taxon>eudicotyledons</taxon>
        <taxon>Gunneridae</taxon>
        <taxon>Pentapetalae</taxon>
        <taxon>rosids</taxon>
        <taxon>malvids</taxon>
        <taxon>Malvales</taxon>
        <taxon>Malvaceae</taxon>
        <taxon>Malvoideae</taxon>
        <taxon>Gossypium</taxon>
    </lineage>
</organism>
<keyword evidence="1" id="KW-0472">Membrane</keyword>
<feature type="non-terminal residue" evidence="2">
    <location>
        <position position="87"/>
    </location>
</feature>
<dbReference type="PANTHER" id="PTHR31286">
    <property type="entry name" value="GLYCINE-RICH CELL WALL STRUCTURAL PROTEIN 1.8-LIKE"/>
    <property type="match status" value="1"/>
</dbReference>
<evidence type="ECO:0008006" key="4">
    <source>
        <dbReference type="Google" id="ProtNLM"/>
    </source>
</evidence>
<dbReference type="InterPro" id="IPR040256">
    <property type="entry name" value="At4g02000-like"/>
</dbReference>
<keyword evidence="1" id="KW-0812">Transmembrane</keyword>
<dbReference type="AlphaFoldDB" id="A0A7J9IQ34"/>